<name>A0A7S4SPC9_9STRA</name>
<evidence type="ECO:0000313" key="1">
    <source>
        <dbReference type="EMBL" id="CAE4651705.1"/>
    </source>
</evidence>
<organism evidence="1">
    <name type="scientific">Ditylum brightwellii</name>
    <dbReference type="NCBI Taxonomy" id="49249"/>
    <lineage>
        <taxon>Eukaryota</taxon>
        <taxon>Sar</taxon>
        <taxon>Stramenopiles</taxon>
        <taxon>Ochrophyta</taxon>
        <taxon>Bacillariophyta</taxon>
        <taxon>Mediophyceae</taxon>
        <taxon>Lithodesmiophycidae</taxon>
        <taxon>Lithodesmiales</taxon>
        <taxon>Lithodesmiaceae</taxon>
        <taxon>Ditylum</taxon>
    </lineage>
</organism>
<reference evidence="1" key="1">
    <citation type="submission" date="2021-01" db="EMBL/GenBank/DDBJ databases">
        <authorList>
            <person name="Corre E."/>
            <person name="Pelletier E."/>
            <person name="Niang G."/>
            <person name="Scheremetjew M."/>
            <person name="Finn R."/>
            <person name="Kale V."/>
            <person name="Holt S."/>
            <person name="Cochrane G."/>
            <person name="Meng A."/>
            <person name="Brown T."/>
            <person name="Cohen L."/>
        </authorList>
    </citation>
    <scope>NUCLEOTIDE SEQUENCE</scope>
    <source>
        <strain evidence="1">GSO104</strain>
    </source>
</reference>
<sequence>MRLHQQIPKHFSPEFDLSIWLADNENTSLSINNHSVIATEEVQTLVNRVTEQKCSEQNVRCTVTCLEGIFVHPKTGRRSQTLRMKYYNKIGQDESEICTGAAIPRETAKEIHSVICDEVVNYFGVETR</sequence>
<gene>
    <name evidence="1" type="ORF">DBRI00130_LOCUS38010</name>
</gene>
<dbReference type="AlphaFoldDB" id="A0A7S4SPC9"/>
<proteinExistence type="predicted"/>
<accession>A0A7S4SPC9</accession>
<dbReference type="EMBL" id="HBNS01050687">
    <property type="protein sequence ID" value="CAE4651705.1"/>
    <property type="molecule type" value="Transcribed_RNA"/>
</dbReference>
<protein>
    <submittedName>
        <fullName evidence="1">Uncharacterized protein</fullName>
    </submittedName>
</protein>